<evidence type="ECO:0008006" key="3">
    <source>
        <dbReference type="Google" id="ProtNLM"/>
    </source>
</evidence>
<dbReference type="Pfam" id="PF06764">
    <property type="entry name" value="DUF1223"/>
    <property type="match status" value="1"/>
</dbReference>
<sequence>MTLPLVSRRAAFRLAALLTAGCGAPLNSSLHGEEEGAQSSGFALIELFTSQGCNSCPSADQNLARVNQLARERKLPIYTLSLHVDYWNYLGWEDPFSNAAYSQRQRRYAQAFGANQVYTPQMIVNGRVEFVGSNVANTDRAIRAGLDSQTTTKLTVEVTRQQDAAIVRWNVTNLTKRDQLQLALVQKQAARDVTAGENDGRTLSHVNVVRKLQTIATPAGQGQHQLSLPVNAKSADYHVIAFVQSSENQKIATATQAELVG</sequence>
<dbReference type="OrthoDB" id="9808254at2"/>
<name>A0A5C5VLQ8_9BACT</name>
<keyword evidence="2" id="KW-1185">Reference proteome</keyword>
<dbReference type="EMBL" id="SJPF01000001">
    <property type="protein sequence ID" value="TWT39003.1"/>
    <property type="molecule type" value="Genomic_DNA"/>
</dbReference>
<dbReference type="AlphaFoldDB" id="A0A5C5VLQ8"/>
<protein>
    <recommendedName>
        <fullName evidence="3">DUF1223 domain-containing protein</fullName>
    </recommendedName>
</protein>
<dbReference type="PANTHER" id="PTHR36057:SF1">
    <property type="entry name" value="LIPOPROTEIN LIPID ATTACHMENT SITE-LIKE PROTEIN, PUTATIVE (DUF1223)-RELATED"/>
    <property type="match status" value="1"/>
</dbReference>
<organism evidence="1 2">
    <name type="scientific">Blastopirellula retiformator</name>
    <dbReference type="NCBI Taxonomy" id="2527970"/>
    <lineage>
        <taxon>Bacteria</taxon>
        <taxon>Pseudomonadati</taxon>
        <taxon>Planctomycetota</taxon>
        <taxon>Planctomycetia</taxon>
        <taxon>Pirellulales</taxon>
        <taxon>Pirellulaceae</taxon>
        <taxon>Blastopirellula</taxon>
    </lineage>
</organism>
<proteinExistence type="predicted"/>
<reference evidence="1 2" key="1">
    <citation type="submission" date="2019-02" db="EMBL/GenBank/DDBJ databases">
        <title>Deep-cultivation of Planctomycetes and their phenomic and genomic characterization uncovers novel biology.</title>
        <authorList>
            <person name="Wiegand S."/>
            <person name="Jogler M."/>
            <person name="Boedeker C."/>
            <person name="Pinto D."/>
            <person name="Vollmers J."/>
            <person name="Rivas-Marin E."/>
            <person name="Kohn T."/>
            <person name="Peeters S.H."/>
            <person name="Heuer A."/>
            <person name="Rast P."/>
            <person name="Oberbeckmann S."/>
            <person name="Bunk B."/>
            <person name="Jeske O."/>
            <person name="Meyerdierks A."/>
            <person name="Storesund J.E."/>
            <person name="Kallscheuer N."/>
            <person name="Luecker S."/>
            <person name="Lage O.M."/>
            <person name="Pohl T."/>
            <person name="Merkel B.J."/>
            <person name="Hornburger P."/>
            <person name="Mueller R.-W."/>
            <person name="Bruemmer F."/>
            <person name="Labrenz M."/>
            <person name="Spormann A.M."/>
            <person name="Op Den Camp H."/>
            <person name="Overmann J."/>
            <person name="Amann R."/>
            <person name="Jetten M.S.M."/>
            <person name="Mascher T."/>
            <person name="Medema M.H."/>
            <person name="Devos D.P."/>
            <person name="Kaster A.-K."/>
            <person name="Ovreas L."/>
            <person name="Rohde M."/>
            <person name="Galperin M.Y."/>
            <person name="Jogler C."/>
        </authorList>
    </citation>
    <scope>NUCLEOTIDE SEQUENCE [LARGE SCALE GENOMIC DNA]</scope>
    <source>
        <strain evidence="1 2">Enr8</strain>
    </source>
</reference>
<evidence type="ECO:0000313" key="1">
    <source>
        <dbReference type="EMBL" id="TWT39003.1"/>
    </source>
</evidence>
<dbReference type="PANTHER" id="PTHR36057">
    <property type="match status" value="1"/>
</dbReference>
<accession>A0A5C5VLQ8</accession>
<dbReference type="InterPro" id="IPR010634">
    <property type="entry name" value="DUF1223"/>
</dbReference>
<comment type="caution">
    <text evidence="1">The sequence shown here is derived from an EMBL/GenBank/DDBJ whole genome shotgun (WGS) entry which is preliminary data.</text>
</comment>
<gene>
    <name evidence="1" type="ORF">Enr8_06980</name>
</gene>
<evidence type="ECO:0000313" key="2">
    <source>
        <dbReference type="Proteomes" id="UP000318878"/>
    </source>
</evidence>
<dbReference type="Proteomes" id="UP000318878">
    <property type="component" value="Unassembled WGS sequence"/>
</dbReference>
<dbReference type="InterPro" id="IPR036249">
    <property type="entry name" value="Thioredoxin-like_sf"/>
</dbReference>
<dbReference type="SUPFAM" id="SSF52833">
    <property type="entry name" value="Thioredoxin-like"/>
    <property type="match status" value="1"/>
</dbReference>
<dbReference type="RefSeq" id="WP_146429207.1">
    <property type="nucleotide sequence ID" value="NZ_SJPF01000001.1"/>
</dbReference>